<accession>A0A1C6FPZ4</accession>
<name>A0A1C6FPZ4_9FIRM</name>
<sequence>MAREPNGKICVNCGAPLLGQQERFCSRECKRKWWAVEYRGTEVRRCINCGNVLPFRRKKFCSARCNSLYYGRLKREKEKTVKRQSDTRYPGTMAEIVEITRNNPNYGRLVKEVLNA</sequence>
<gene>
    <name evidence="1" type="ORF">SAMEA3545359_00064</name>
</gene>
<dbReference type="EMBL" id="FMHG01000001">
    <property type="protein sequence ID" value="SCJ35046.1"/>
    <property type="molecule type" value="Genomic_DNA"/>
</dbReference>
<dbReference type="AlphaFoldDB" id="A0A1C6FPZ4"/>
<organism evidence="1">
    <name type="scientific">uncultured Anaerotruncus sp</name>
    <dbReference type="NCBI Taxonomy" id="905011"/>
    <lineage>
        <taxon>Bacteria</taxon>
        <taxon>Bacillati</taxon>
        <taxon>Bacillota</taxon>
        <taxon>Clostridia</taxon>
        <taxon>Eubacteriales</taxon>
        <taxon>Oscillospiraceae</taxon>
        <taxon>Anaerotruncus</taxon>
        <taxon>environmental samples</taxon>
    </lineage>
</organism>
<protein>
    <submittedName>
        <fullName evidence="1">Uncharacterized protein containing a Zn-ribbon</fullName>
    </submittedName>
</protein>
<proteinExistence type="predicted"/>
<reference evidence="1" key="1">
    <citation type="submission" date="2015-09" db="EMBL/GenBank/DDBJ databases">
        <authorList>
            <consortium name="Pathogen Informatics"/>
        </authorList>
    </citation>
    <scope>NUCLEOTIDE SEQUENCE</scope>
    <source>
        <strain evidence="1">2789STDY5834896</strain>
    </source>
</reference>
<evidence type="ECO:0000313" key="1">
    <source>
        <dbReference type="EMBL" id="SCJ35046.1"/>
    </source>
</evidence>